<dbReference type="InterPro" id="IPR011991">
    <property type="entry name" value="ArsR-like_HTH"/>
</dbReference>
<dbReference type="CDD" id="cd00090">
    <property type="entry name" value="HTH_ARSR"/>
    <property type="match status" value="1"/>
</dbReference>
<comment type="caution">
    <text evidence="1">The sequence shown here is derived from an EMBL/GenBank/DDBJ whole genome shotgun (WGS) entry which is preliminary data.</text>
</comment>
<dbReference type="InterPro" id="IPR036390">
    <property type="entry name" value="WH_DNA-bd_sf"/>
</dbReference>
<sequence length="187" mass="21316">MYKLSHSGKLVLMYMAWRHLICGFDYVTVKDMVSDLDIPERTVRKILAQLRDAGLLEMRTSGRRIKYRLLFQNFSLDASEVEPGVYLLDIPAEVRIPGDLTFRAFSILRSARLLIYTASHADKKALFKLARCTCSIKPYSEEAIEEARGLASLGYVAVVVYDSRRDEIHIPDAEPLSTVYININILK</sequence>
<protein>
    <recommendedName>
        <fullName evidence="5">Helix-turn-helix type 11 domain-containing protein</fullName>
    </recommendedName>
</protein>
<proteinExistence type="predicted"/>
<name>A0A371QW88_9CREN</name>
<evidence type="ECO:0000313" key="4">
    <source>
        <dbReference type="Proteomes" id="UP000257123"/>
    </source>
</evidence>
<dbReference type="SUPFAM" id="SSF46785">
    <property type="entry name" value="Winged helix' DNA-binding domain"/>
    <property type="match status" value="1"/>
</dbReference>
<dbReference type="OrthoDB" id="375568at2157"/>
<dbReference type="EMBL" id="NMUF01000014">
    <property type="protein sequence ID" value="RFA98666.1"/>
    <property type="molecule type" value="Genomic_DNA"/>
</dbReference>
<evidence type="ECO:0008006" key="5">
    <source>
        <dbReference type="Google" id="ProtNLM"/>
    </source>
</evidence>
<dbReference type="InterPro" id="IPR036388">
    <property type="entry name" value="WH-like_DNA-bd_sf"/>
</dbReference>
<organism evidence="1 4">
    <name type="scientific">Pyrobaculum aerophilum</name>
    <dbReference type="NCBI Taxonomy" id="13773"/>
    <lineage>
        <taxon>Archaea</taxon>
        <taxon>Thermoproteota</taxon>
        <taxon>Thermoprotei</taxon>
        <taxon>Thermoproteales</taxon>
        <taxon>Thermoproteaceae</taxon>
        <taxon>Pyrobaculum</taxon>
    </lineage>
</organism>
<evidence type="ECO:0000313" key="2">
    <source>
        <dbReference type="EMBL" id="RFA98666.1"/>
    </source>
</evidence>
<dbReference type="Proteomes" id="UP000256877">
    <property type="component" value="Unassembled WGS sequence"/>
</dbReference>
<dbReference type="EMBL" id="NMUE01000035">
    <property type="protein sequence ID" value="RFA94551.1"/>
    <property type="molecule type" value="Genomic_DNA"/>
</dbReference>
<accession>A0A371QW88</accession>
<evidence type="ECO:0000313" key="3">
    <source>
        <dbReference type="Proteomes" id="UP000256877"/>
    </source>
</evidence>
<reference evidence="3 4" key="1">
    <citation type="submission" date="2017-07" db="EMBL/GenBank/DDBJ databases">
        <title>Draft genome sequence of aerobic hyperthermophilic archaea, Pyrobaculum aerophilum YKB31 and YKB32.</title>
        <authorList>
            <person name="Mochizuki T."/>
            <person name="Berliner A.J."/>
            <person name="Yoshida-Takashima Y."/>
            <person name="Takaki Y."/>
            <person name="Nunoura T."/>
            <person name="Takai K."/>
        </authorList>
    </citation>
    <scope>NUCLEOTIDE SEQUENCE [LARGE SCALE GENOMIC DNA]</scope>
    <source>
        <strain evidence="1 4">YKB31</strain>
        <strain evidence="2 3">YKB32</strain>
    </source>
</reference>
<dbReference type="Gene3D" id="1.10.10.10">
    <property type="entry name" value="Winged helix-like DNA-binding domain superfamily/Winged helix DNA-binding domain"/>
    <property type="match status" value="1"/>
</dbReference>
<evidence type="ECO:0000313" key="1">
    <source>
        <dbReference type="EMBL" id="RFA94551.1"/>
    </source>
</evidence>
<dbReference type="AlphaFoldDB" id="A0A371QW88"/>
<gene>
    <name evidence="1" type="ORF">CGL51_09930</name>
    <name evidence="2" type="ORF">CGL52_06520</name>
</gene>
<dbReference type="RefSeq" id="WP_116421614.1">
    <property type="nucleotide sequence ID" value="NZ_NMUE01000035.1"/>
</dbReference>
<dbReference type="Proteomes" id="UP000257123">
    <property type="component" value="Unassembled WGS sequence"/>
</dbReference>